<keyword evidence="2" id="KW-0472">Membrane</keyword>
<accession>A0A0N4VGA3</accession>
<dbReference type="Proteomes" id="UP000274131">
    <property type="component" value="Unassembled WGS sequence"/>
</dbReference>
<gene>
    <name evidence="3" type="ORF">EVEC_LOCUS9198</name>
</gene>
<reference evidence="5" key="1">
    <citation type="submission" date="2017-02" db="UniProtKB">
        <authorList>
            <consortium name="WormBaseParasite"/>
        </authorList>
    </citation>
    <scope>IDENTIFICATION</scope>
</reference>
<dbReference type="AlphaFoldDB" id="A0A0N4VGA3"/>
<protein>
    <submittedName>
        <fullName evidence="5">Membrane protein UL56</fullName>
    </submittedName>
</protein>
<keyword evidence="2" id="KW-1133">Transmembrane helix</keyword>
<evidence type="ECO:0000313" key="4">
    <source>
        <dbReference type="Proteomes" id="UP000274131"/>
    </source>
</evidence>
<feature type="transmembrane region" description="Helical" evidence="2">
    <location>
        <begin position="154"/>
        <end position="176"/>
    </location>
</feature>
<feature type="region of interest" description="Disordered" evidence="1">
    <location>
        <begin position="15"/>
        <end position="35"/>
    </location>
</feature>
<proteinExistence type="predicted"/>
<evidence type="ECO:0000313" key="5">
    <source>
        <dbReference type="WBParaSite" id="EVEC_0000980101-mRNA-1"/>
    </source>
</evidence>
<reference evidence="3 4" key="2">
    <citation type="submission" date="2018-10" db="EMBL/GenBank/DDBJ databases">
        <authorList>
            <consortium name="Pathogen Informatics"/>
        </authorList>
    </citation>
    <scope>NUCLEOTIDE SEQUENCE [LARGE SCALE GENOMIC DNA]</scope>
</reference>
<dbReference type="EMBL" id="UXUI01009879">
    <property type="protein sequence ID" value="VDD94447.1"/>
    <property type="molecule type" value="Genomic_DNA"/>
</dbReference>
<feature type="compositionally biased region" description="Polar residues" evidence="1">
    <location>
        <begin position="25"/>
        <end position="35"/>
    </location>
</feature>
<organism evidence="5">
    <name type="scientific">Enterobius vermicularis</name>
    <name type="common">Human pinworm</name>
    <dbReference type="NCBI Taxonomy" id="51028"/>
    <lineage>
        <taxon>Eukaryota</taxon>
        <taxon>Metazoa</taxon>
        <taxon>Ecdysozoa</taxon>
        <taxon>Nematoda</taxon>
        <taxon>Chromadorea</taxon>
        <taxon>Rhabditida</taxon>
        <taxon>Spirurina</taxon>
        <taxon>Oxyuridomorpha</taxon>
        <taxon>Oxyuroidea</taxon>
        <taxon>Oxyuridae</taxon>
        <taxon>Enterobius</taxon>
    </lineage>
</organism>
<name>A0A0N4VGA3_ENTVE</name>
<evidence type="ECO:0000256" key="1">
    <source>
        <dbReference type="SAM" id="MobiDB-lite"/>
    </source>
</evidence>
<keyword evidence="4" id="KW-1185">Reference proteome</keyword>
<keyword evidence="2" id="KW-0812">Transmembrane</keyword>
<evidence type="ECO:0000256" key="2">
    <source>
        <dbReference type="SAM" id="Phobius"/>
    </source>
</evidence>
<evidence type="ECO:0000313" key="3">
    <source>
        <dbReference type="EMBL" id="VDD94447.1"/>
    </source>
</evidence>
<dbReference type="WBParaSite" id="EVEC_0000980101-mRNA-1">
    <property type="protein sequence ID" value="EVEC_0000980101-mRNA-1"/>
    <property type="gene ID" value="EVEC_0000980101"/>
</dbReference>
<sequence>MVHTVSSIASISPLQNRRWSDANDRSASQLIQQDSADSHSAVYRYLDPRHNGNQCSAGQLAVYDPYMAQEQQQLQQRYDSMIPPIATVMPPFWPPSQPPPIPHQYPIPTMFVPIMSPQHASFTSSSLPTRTVEKKVKKERSACGQLFCGGIAQLLWIIIGIIVTGMIAALILALIVV</sequence>